<keyword evidence="2" id="KW-1133">Transmembrane helix</keyword>
<dbReference type="Gene3D" id="3.30.2390.20">
    <property type="entry name" value="Type VII secretion system EccB, repeat 1 domain"/>
    <property type="match status" value="1"/>
</dbReference>
<dbReference type="KEGG" id="cik:H0194_07640"/>
<evidence type="ECO:0000256" key="1">
    <source>
        <dbReference type="SAM" id="MobiDB-lite"/>
    </source>
</evidence>
<feature type="transmembrane region" description="Helical" evidence="2">
    <location>
        <begin position="27"/>
        <end position="48"/>
    </location>
</feature>
<dbReference type="InterPro" id="IPR007795">
    <property type="entry name" value="T7SS_EccB"/>
</dbReference>
<keyword evidence="4" id="KW-1185">Reference proteome</keyword>
<accession>A0A7G7CSK5</accession>
<dbReference type="Pfam" id="PF05108">
    <property type="entry name" value="T7SS_ESX1_EccB"/>
    <property type="match status" value="2"/>
</dbReference>
<dbReference type="GO" id="GO:0005576">
    <property type="term" value="C:extracellular region"/>
    <property type="evidence" value="ECO:0007669"/>
    <property type="project" value="TreeGrafter"/>
</dbReference>
<keyword evidence="2" id="KW-0812">Transmembrane</keyword>
<organism evidence="3 4">
    <name type="scientific">Corynebacterium incognita</name>
    <dbReference type="NCBI Taxonomy" id="2754725"/>
    <lineage>
        <taxon>Bacteria</taxon>
        <taxon>Bacillati</taxon>
        <taxon>Actinomycetota</taxon>
        <taxon>Actinomycetes</taxon>
        <taxon>Mycobacteriales</taxon>
        <taxon>Corynebacteriaceae</taxon>
        <taxon>Corynebacterium</taxon>
    </lineage>
</organism>
<reference evidence="3 4" key="1">
    <citation type="submission" date="2020-07" db="EMBL/GenBank/DDBJ databases">
        <title>Complete genome and description of Corynebacterium incognita strain Marseille-Q3630 sp. nov.</title>
        <authorList>
            <person name="Boxberger M."/>
        </authorList>
    </citation>
    <scope>NUCLEOTIDE SEQUENCE [LARGE SCALE GENOMIC DNA]</scope>
    <source>
        <strain evidence="3 4">Marseille-Q3630</strain>
    </source>
</reference>
<evidence type="ECO:0000313" key="4">
    <source>
        <dbReference type="Proteomes" id="UP000515743"/>
    </source>
</evidence>
<proteinExistence type="predicted"/>
<dbReference type="NCBIfam" id="TIGR03919">
    <property type="entry name" value="T7SS_EccB"/>
    <property type="match status" value="1"/>
</dbReference>
<keyword evidence="2" id="KW-0472">Membrane</keyword>
<dbReference type="Proteomes" id="UP000515743">
    <property type="component" value="Chromosome"/>
</dbReference>
<protein>
    <submittedName>
        <fullName evidence="3">Type VII secretion protein EccB</fullName>
    </submittedName>
</protein>
<gene>
    <name evidence="3" type="primary">eccB</name>
    <name evidence="3" type="ORF">H0194_07640</name>
</gene>
<evidence type="ECO:0000313" key="3">
    <source>
        <dbReference type="EMBL" id="QNE90571.1"/>
    </source>
</evidence>
<name>A0A7G7CSK5_9CORY</name>
<dbReference type="PANTHER" id="PTHR40765:SF2">
    <property type="entry name" value="ESX-2 SECRETION SYSTEM ATPASE ECCB2"/>
    <property type="match status" value="1"/>
</dbReference>
<dbReference type="InterPro" id="IPR044857">
    <property type="entry name" value="T7SS_EccB_R1"/>
</dbReference>
<feature type="region of interest" description="Disordered" evidence="1">
    <location>
        <begin position="290"/>
        <end position="311"/>
    </location>
</feature>
<evidence type="ECO:0000256" key="2">
    <source>
        <dbReference type="SAM" id="Phobius"/>
    </source>
</evidence>
<dbReference type="AlphaFoldDB" id="A0A7G7CSK5"/>
<dbReference type="PANTHER" id="PTHR40765">
    <property type="entry name" value="ESX-2 SECRETION SYSTEM ATPASE ECCB2"/>
    <property type="match status" value="1"/>
</dbReference>
<dbReference type="EMBL" id="CP059404">
    <property type="protein sequence ID" value="QNE90571.1"/>
    <property type="molecule type" value="Genomic_DNA"/>
</dbReference>
<sequence length="384" mass="39935">MQRRVEHGLIMGDIRMLHDPLAKRQRAFIFGTVAVVLLALGSGLLAWLRPEPHPGDAAIVRTGHGQVLVRVDDRLHPVANIASARLIAGEATDPQALGDEALHAAPRGVPLGIAGAPESLAPGGATGWAACLDPYPQQDAASGEHSARTDFKTTFGPDGDPAAEVIVLAGARLRSLGEREAVIVDIGADEWLVSARGRTRLGEDLRKSWGIPDDAPRWPAPARYLEAFVERPEHEMFPDVPEEREGNAGLSFLEPPTDGVQGGPPAGWLCADAAGEAGAVEPTADAVALPTRQGGEHTRDDAPGTSASPAVASRFGGLEDAVGVDTGAGFLVVSASGYRHDVPDVATLDILGAAGATPAPWPILALLPEGPALHTEAALRPLLE</sequence>